<dbReference type="EMBL" id="BKCJ010344485">
    <property type="protein sequence ID" value="GEZ93624.1"/>
    <property type="molecule type" value="Genomic_DNA"/>
</dbReference>
<comment type="caution">
    <text evidence="1">The sequence shown here is derived from an EMBL/GenBank/DDBJ whole genome shotgun (WGS) entry which is preliminary data.</text>
</comment>
<sequence>LIGFMRVNVLSKCINTAAIANNMRFTTIVNFVHGKDNLDVKIEKFENASQSLDKLIGSQITNNSKKGLGYVSYNAVPPPYIGLFLPLRIDLSHTGLPEFVVPSVKSYGIKPIEVVTQTYRVKISEHVNENNGAPLIKDWESDEVDKVESPPEIKRKTVAYSMEKIEVDIPKQNVKPARRPVKYVEMYITQRPRGYVEIPSKGKDGKWD</sequence>
<reference evidence="1" key="1">
    <citation type="journal article" date="2019" name="Sci. Rep.">
        <title>Draft genome of Tanacetum cinerariifolium, the natural source of mosquito coil.</title>
        <authorList>
            <person name="Yamashiro T."/>
            <person name="Shiraishi A."/>
            <person name="Satake H."/>
            <person name="Nakayama K."/>
        </authorList>
    </citation>
    <scope>NUCLEOTIDE SEQUENCE</scope>
</reference>
<protein>
    <submittedName>
        <fullName evidence="1">Uncharacterized protein</fullName>
    </submittedName>
</protein>
<organism evidence="1">
    <name type="scientific">Tanacetum cinerariifolium</name>
    <name type="common">Dalmatian daisy</name>
    <name type="synonym">Chrysanthemum cinerariifolium</name>
    <dbReference type="NCBI Taxonomy" id="118510"/>
    <lineage>
        <taxon>Eukaryota</taxon>
        <taxon>Viridiplantae</taxon>
        <taxon>Streptophyta</taxon>
        <taxon>Embryophyta</taxon>
        <taxon>Tracheophyta</taxon>
        <taxon>Spermatophyta</taxon>
        <taxon>Magnoliopsida</taxon>
        <taxon>eudicotyledons</taxon>
        <taxon>Gunneridae</taxon>
        <taxon>Pentapetalae</taxon>
        <taxon>asterids</taxon>
        <taxon>campanulids</taxon>
        <taxon>Asterales</taxon>
        <taxon>Asteraceae</taxon>
        <taxon>Asteroideae</taxon>
        <taxon>Anthemideae</taxon>
        <taxon>Anthemidinae</taxon>
        <taxon>Tanacetum</taxon>
    </lineage>
</organism>
<dbReference type="AlphaFoldDB" id="A0A699IXD4"/>
<evidence type="ECO:0000313" key="1">
    <source>
        <dbReference type="EMBL" id="GEZ93624.1"/>
    </source>
</evidence>
<gene>
    <name evidence="1" type="ORF">Tci_565597</name>
</gene>
<name>A0A699IXD4_TANCI</name>
<proteinExistence type="predicted"/>
<feature type="non-terminal residue" evidence="1">
    <location>
        <position position="1"/>
    </location>
</feature>
<accession>A0A699IXD4</accession>